<dbReference type="Proteomes" id="UP000683360">
    <property type="component" value="Unassembled WGS sequence"/>
</dbReference>
<evidence type="ECO:0000313" key="2">
    <source>
        <dbReference type="EMBL" id="CAG2247852.1"/>
    </source>
</evidence>
<organism evidence="2 3">
    <name type="scientific">Mytilus edulis</name>
    <name type="common">Blue mussel</name>
    <dbReference type="NCBI Taxonomy" id="6550"/>
    <lineage>
        <taxon>Eukaryota</taxon>
        <taxon>Metazoa</taxon>
        <taxon>Spiralia</taxon>
        <taxon>Lophotrochozoa</taxon>
        <taxon>Mollusca</taxon>
        <taxon>Bivalvia</taxon>
        <taxon>Autobranchia</taxon>
        <taxon>Pteriomorphia</taxon>
        <taxon>Mytilida</taxon>
        <taxon>Mytiloidea</taxon>
        <taxon>Mytilidae</taxon>
        <taxon>Mytilinae</taxon>
        <taxon>Mytilus</taxon>
    </lineage>
</organism>
<protein>
    <recommendedName>
        <fullName evidence="1">Reverse transcriptase domain-containing protein</fullName>
    </recommendedName>
</protein>
<accession>A0A8S3V0C4</accession>
<dbReference type="CDD" id="cd01650">
    <property type="entry name" value="RT_nLTR_like"/>
    <property type="match status" value="1"/>
</dbReference>
<dbReference type="EMBL" id="CAJPWZ010002916">
    <property type="protein sequence ID" value="CAG2247852.1"/>
    <property type="molecule type" value="Genomic_DNA"/>
</dbReference>
<dbReference type="OrthoDB" id="6159030at2759"/>
<reference evidence="2" key="1">
    <citation type="submission" date="2021-03" db="EMBL/GenBank/DDBJ databases">
        <authorList>
            <person name="Bekaert M."/>
        </authorList>
    </citation>
    <scope>NUCLEOTIDE SEQUENCE</scope>
</reference>
<feature type="domain" description="Reverse transcriptase" evidence="1">
    <location>
        <begin position="848"/>
        <end position="1121"/>
    </location>
</feature>
<dbReference type="InterPro" id="IPR036691">
    <property type="entry name" value="Endo/exonu/phosph_ase_sf"/>
</dbReference>
<keyword evidence="3" id="KW-1185">Reference proteome</keyword>
<comment type="caution">
    <text evidence="2">The sequence shown here is derived from an EMBL/GenBank/DDBJ whole genome shotgun (WGS) entry which is preliminary data.</text>
</comment>
<evidence type="ECO:0000313" key="3">
    <source>
        <dbReference type="Proteomes" id="UP000683360"/>
    </source>
</evidence>
<name>A0A8S3V0C4_MYTED</name>
<dbReference type="PROSITE" id="PS50878">
    <property type="entry name" value="RT_POL"/>
    <property type="match status" value="1"/>
</dbReference>
<evidence type="ECO:0000259" key="1">
    <source>
        <dbReference type="PROSITE" id="PS50878"/>
    </source>
</evidence>
<dbReference type="Pfam" id="PF00078">
    <property type="entry name" value="RVT_1"/>
    <property type="match status" value="1"/>
</dbReference>
<sequence>MNNLTELRPSDLLVHSSFIDSQFDPFDDLLSSQRQTNIIIDVPSNTSNISNDTSITESIIKFIQEELLSLPKDSFVSKLIDKCQNAHCEIDDIRYALLEIAKCQHNFPYLNATLKKRLYPRKPNGESVENKLGSDCYALYLASLGEYTEDLRLTLNTRSHTQSARKMSTADENNQTHSSEFSQNLCLKETLVRIEREINTLKGDYTQEIEYLNKTVSVLVRENKQLVNANQKNNDRLPQLKKSSGTFRNKLDEYENSIQQLTTDVNKIKNDFKTVKLDVNELRSSVKSESCRINQLSDTRAQGVVSLKTKTNIMSDKLKEFDDELKKVNIDCCSHAKSISDLRKRIINTEKDVKVLDKSTKSYADILKSKSEQVIASAEALDNCNVIESDLSQSKEPIQRNSINEHSNSLVDSHTKHVRSSDVTNLSVLVKDIHVQTITQPNEAFVNELEYLMDTYKSYSNHGTVYILGDFNCKIGGPRYSFTQDRRSQLLESLLIDNNSISLHVQDFAKGPVCTFQSYEDGPKTGIDHIVTNNENTRDIYNVFVPDESIFNVSDHKPIACTLLIEQCHADSDNLYESVMADKVSWTKALEMNSVNDYSFAVSQFLWSVQMPSLPATKEDIELYYKTIIVAVQKADKETLPHKQFVKHIKPYWTKVVDLSHKTMLNKRSLWILNGKVHDRSDQFFADYKHAKRTFRNEMDKAYNEHIMNIANRMEESIDNDQRYVWSVLKSRRKQKTFSRELNLNGITHTNESEICEAWADHFESIFQFDSKLTNSANINLVKHEVNKIRLTQKEIKAPINPFEFEEISNICKSLCNNKSTGLDNVSYEHIKYGGKTLQKHLCNLFNLIIQTRYTPLDWKTSVIIPLFKGGNKNKTDPNSYRGISLTSCIAKIFEKSLYPRFDSLHIKFPHQSQMAYQKELSSIHASFNLQEPIRHYIERNSDVIVVLLDSTKAFDTVWHDALLYKLHKYGVTGDLWLLIDEIYSDMRSSVLFNGRLSRWFELKRGVRQGGVLSALLYLVYINDLLCDIEDSKLGCVLLDISVSSSVQADDIALLSTTEKGMQHLINICQTYSEKWAFKFSPTKSNVLRYSKKNKNVTSNLTLYDDIIPLVTSAKHVGILLNCKFRSMDQTLNACRVLRSTALSVLNSGIHPSILNPLTCSKIILQICYSKALYGCELWNNLTQTELTMLERSHRFVCKIIQGLPKRTRSDKCTSLLGWFSVESIINRCKLLFFGRLCRLKSSALPKRIMISRLMEFKHKCVPEQLGFIPDIYKAAEKYNITDYIVNFANTGSFPSKKLWSVIVNQNINASEETWWSYRISCDNDFYMFRHIHPAIKPHKAWTIAKQFPELRVSAKYVIDLCSIVRYEDEHLLCDKCGKFFLNIVEHLLVSCDFIQDKRDDLWQDIININPIQFSVFMDSLSAHEFTTTILSCNTSYELENDELTFFSKTCVRHVEKICRDFYNR</sequence>
<dbReference type="PANTHER" id="PTHR19446">
    <property type="entry name" value="REVERSE TRANSCRIPTASES"/>
    <property type="match status" value="1"/>
</dbReference>
<dbReference type="SUPFAM" id="SSF56219">
    <property type="entry name" value="DNase I-like"/>
    <property type="match status" value="1"/>
</dbReference>
<gene>
    <name evidence="2" type="ORF">MEDL_59756</name>
</gene>
<dbReference type="Gene3D" id="3.60.10.10">
    <property type="entry name" value="Endonuclease/exonuclease/phosphatase"/>
    <property type="match status" value="1"/>
</dbReference>
<proteinExistence type="predicted"/>
<dbReference type="InterPro" id="IPR000477">
    <property type="entry name" value="RT_dom"/>
</dbReference>